<evidence type="ECO:0000256" key="1">
    <source>
        <dbReference type="SAM" id="MobiDB-lite"/>
    </source>
</evidence>
<accession>A0A1H8IQB8</accession>
<evidence type="ECO:0000259" key="2">
    <source>
        <dbReference type="Pfam" id="PF02120"/>
    </source>
</evidence>
<sequence>MNPSWDLCNRATQPDGHSSPVVPIDAPPKAATVWDLRTTQTANLSGPTTMDPVSQDALMDNDFWMAGSISAQTPQGVLNENTMATTAAAIVSNQAINATSDPMRAPDLQTNREAHSPTRKDLSQQSIEIQSAISRSDDGPTVAVQIGDNPKATDVKVIASQSVAFNNTQAIQHSTNAGFGPHTMPIIIAGLDPILIAVQHSETGVLADQKSAQNKFALGIHADAKMTMRPDFQSIDSSQPINPTAPRLQAAARHWGSELSPPPAAVKVDLPLSTESLPDGAIPLQLPQATAPNQIEIKTASANVQSSAPPLAQIIFDIKTTTHVGKSNSGRSDYTSILQKEPPLFPHVSHIQTNGLAALAATTPPQQGIAGAMRPLGDLAKHIQPDLTSFDENRPITWLQSAATSNPTLAPPAGSQSTPLPLLALATQLKDHVKLGKPGLVELSLTPQELGQIKLLLTPDGDKIRIVIHAERPETMDLMRRNAESFITDLRQSGFSNPSLSFANWGDAPKGDQRQQNTENSQSQSAPFAAPKSITPQNIVPPRNGLDLRV</sequence>
<feature type="compositionally biased region" description="Basic and acidic residues" evidence="1">
    <location>
        <begin position="110"/>
        <end position="122"/>
    </location>
</feature>
<dbReference type="Gene3D" id="3.30.750.140">
    <property type="match status" value="1"/>
</dbReference>
<dbReference type="InterPro" id="IPR021136">
    <property type="entry name" value="Flagellar_hook_control-like_C"/>
</dbReference>
<keyword evidence="4" id="KW-1185">Reference proteome</keyword>
<dbReference type="OrthoDB" id="7203912at2"/>
<feature type="region of interest" description="Disordered" evidence="1">
    <location>
        <begin position="99"/>
        <end position="125"/>
    </location>
</feature>
<reference evidence="3 4" key="1">
    <citation type="submission" date="2016-10" db="EMBL/GenBank/DDBJ databases">
        <authorList>
            <person name="de Groot N.N."/>
        </authorList>
    </citation>
    <scope>NUCLEOTIDE SEQUENCE [LARGE SCALE GENOMIC DNA]</scope>
    <source>
        <strain evidence="3 4">CGMCC 1.10836</strain>
    </source>
</reference>
<dbReference type="Pfam" id="PF02120">
    <property type="entry name" value="Flg_hook"/>
    <property type="match status" value="1"/>
</dbReference>
<dbReference type="Proteomes" id="UP000183002">
    <property type="component" value="Unassembled WGS sequence"/>
</dbReference>
<feature type="region of interest" description="Disordered" evidence="1">
    <location>
        <begin position="1"/>
        <end position="23"/>
    </location>
</feature>
<gene>
    <name evidence="3" type="ORF">SAMN05216227_10212</name>
</gene>
<feature type="compositionally biased region" description="Polar residues" evidence="1">
    <location>
        <begin position="514"/>
        <end position="526"/>
    </location>
</feature>
<feature type="domain" description="Flagellar hook-length control protein-like C-terminal" evidence="2">
    <location>
        <begin position="441"/>
        <end position="502"/>
    </location>
</feature>
<organism evidence="3 4">
    <name type="scientific">Pseudorhodobacter antarcticus</name>
    <dbReference type="NCBI Taxonomy" id="1077947"/>
    <lineage>
        <taxon>Bacteria</taxon>
        <taxon>Pseudomonadati</taxon>
        <taxon>Pseudomonadota</taxon>
        <taxon>Alphaproteobacteria</taxon>
        <taxon>Rhodobacterales</taxon>
        <taxon>Paracoccaceae</taxon>
        <taxon>Pseudorhodobacter</taxon>
    </lineage>
</organism>
<name>A0A1H8IQB8_9RHOB</name>
<proteinExistence type="predicted"/>
<dbReference type="EMBL" id="FOCO01000021">
    <property type="protein sequence ID" value="SEN69878.1"/>
    <property type="molecule type" value="Genomic_DNA"/>
</dbReference>
<dbReference type="InterPro" id="IPR038610">
    <property type="entry name" value="FliK-like_C_sf"/>
</dbReference>
<evidence type="ECO:0000313" key="3">
    <source>
        <dbReference type="EMBL" id="SEN69878.1"/>
    </source>
</evidence>
<evidence type="ECO:0000313" key="4">
    <source>
        <dbReference type="Proteomes" id="UP000183002"/>
    </source>
</evidence>
<dbReference type="AlphaFoldDB" id="A0A1H8IQB8"/>
<protein>
    <submittedName>
        <fullName evidence="3">Hook-length control protein FliK</fullName>
    </submittedName>
</protein>
<feature type="region of interest" description="Disordered" evidence="1">
    <location>
        <begin position="498"/>
        <end position="550"/>
    </location>
</feature>
<dbReference type="STRING" id="1077947.SAMN05216227_10212"/>